<protein>
    <submittedName>
        <fullName evidence="1">Uncharacterized protein</fullName>
    </submittedName>
</protein>
<accession>A0A6G0YP17</accession>
<keyword evidence="2" id="KW-1185">Reference proteome</keyword>
<reference evidence="1 2" key="1">
    <citation type="submission" date="2019-08" db="EMBL/GenBank/DDBJ databases">
        <title>Whole genome of Aphis craccivora.</title>
        <authorList>
            <person name="Voronova N.V."/>
            <person name="Shulinski R.S."/>
            <person name="Bandarenka Y.V."/>
            <person name="Zhorov D.G."/>
            <person name="Warner D."/>
        </authorList>
    </citation>
    <scope>NUCLEOTIDE SEQUENCE [LARGE SCALE GENOMIC DNA]</scope>
    <source>
        <strain evidence="1">180601</strain>
        <tissue evidence="1">Whole Body</tissue>
    </source>
</reference>
<dbReference type="Proteomes" id="UP000478052">
    <property type="component" value="Unassembled WGS sequence"/>
</dbReference>
<dbReference type="OrthoDB" id="10618695at2759"/>
<proteinExistence type="predicted"/>
<organism evidence="1 2">
    <name type="scientific">Aphis craccivora</name>
    <name type="common">Cowpea aphid</name>
    <dbReference type="NCBI Taxonomy" id="307492"/>
    <lineage>
        <taxon>Eukaryota</taxon>
        <taxon>Metazoa</taxon>
        <taxon>Ecdysozoa</taxon>
        <taxon>Arthropoda</taxon>
        <taxon>Hexapoda</taxon>
        <taxon>Insecta</taxon>
        <taxon>Pterygota</taxon>
        <taxon>Neoptera</taxon>
        <taxon>Paraneoptera</taxon>
        <taxon>Hemiptera</taxon>
        <taxon>Sternorrhyncha</taxon>
        <taxon>Aphidomorpha</taxon>
        <taxon>Aphidoidea</taxon>
        <taxon>Aphididae</taxon>
        <taxon>Aphidini</taxon>
        <taxon>Aphis</taxon>
        <taxon>Aphis</taxon>
    </lineage>
</organism>
<evidence type="ECO:0000313" key="1">
    <source>
        <dbReference type="EMBL" id="KAF0759241.1"/>
    </source>
</evidence>
<evidence type="ECO:0000313" key="2">
    <source>
        <dbReference type="Proteomes" id="UP000478052"/>
    </source>
</evidence>
<dbReference type="AlphaFoldDB" id="A0A6G0YP17"/>
<dbReference type="EMBL" id="VUJU01003055">
    <property type="protein sequence ID" value="KAF0759241.1"/>
    <property type="molecule type" value="Genomic_DNA"/>
</dbReference>
<comment type="caution">
    <text evidence="1">The sequence shown here is derived from an EMBL/GenBank/DDBJ whole genome shotgun (WGS) entry which is preliminary data.</text>
</comment>
<gene>
    <name evidence="1" type="ORF">FWK35_00014419</name>
</gene>
<name>A0A6G0YP17_APHCR</name>
<sequence>MLVCLVWDWFVSRYCISWLVGWGEFVGWSWATVWDLVSSFDFLDDCVKTAVVIGCIFNDAGRTIGFQKAVRSFDVATTVT</sequence>